<name>A0A816C480_9BILA</name>
<comment type="caution">
    <text evidence="2">The sequence shown here is derived from an EMBL/GenBank/DDBJ whole genome shotgun (WGS) entry which is preliminary data.</text>
</comment>
<reference evidence="2" key="1">
    <citation type="submission" date="2021-02" db="EMBL/GenBank/DDBJ databases">
        <authorList>
            <person name="Nowell W R."/>
        </authorList>
    </citation>
    <scope>NUCLEOTIDE SEQUENCE</scope>
</reference>
<keyword evidence="5" id="KW-1185">Reference proteome</keyword>
<evidence type="ECO:0000313" key="5">
    <source>
        <dbReference type="Proteomes" id="UP000663829"/>
    </source>
</evidence>
<dbReference type="Proteomes" id="UP000663829">
    <property type="component" value="Unassembled WGS sequence"/>
</dbReference>
<sequence length="129" mass="15427">MGFYDDLFATCDDYFEKITVKDSSSDEYNENTNEYYFIKDCQQYDKDTAVEKLMLKKFTNKKLLIENISACTATEGGEWRFIHTENYENMYELIRKHIWNEYGMKYYLNEVTIVDDYDVLQGLNAYGLK</sequence>
<evidence type="ECO:0000313" key="1">
    <source>
        <dbReference type="EMBL" id="CAF1360944.1"/>
    </source>
</evidence>
<dbReference type="AlphaFoldDB" id="A0A816C480"/>
<evidence type="ECO:0000313" key="4">
    <source>
        <dbReference type="EMBL" id="CAF4504660.1"/>
    </source>
</evidence>
<dbReference type="EMBL" id="CAJNOK010023316">
    <property type="protein sequence ID" value="CAF1360944.1"/>
    <property type="molecule type" value="Genomic_DNA"/>
</dbReference>
<evidence type="ECO:0000313" key="3">
    <source>
        <dbReference type="EMBL" id="CAF4170896.1"/>
    </source>
</evidence>
<evidence type="ECO:0000313" key="2">
    <source>
        <dbReference type="EMBL" id="CAF1617138.1"/>
    </source>
</evidence>
<dbReference type="Proteomes" id="UP000682733">
    <property type="component" value="Unassembled WGS sequence"/>
</dbReference>
<dbReference type="Proteomes" id="UP000681722">
    <property type="component" value="Unassembled WGS sequence"/>
</dbReference>
<dbReference type="EMBL" id="CAJOBA010044964">
    <property type="protein sequence ID" value="CAF4170896.1"/>
    <property type="molecule type" value="Genomic_DNA"/>
</dbReference>
<dbReference type="EMBL" id="CAJNOQ010039647">
    <property type="protein sequence ID" value="CAF1617138.1"/>
    <property type="molecule type" value="Genomic_DNA"/>
</dbReference>
<gene>
    <name evidence="2" type="ORF">GPM918_LOCUS43503</name>
    <name evidence="1" type="ORF">OVA965_LOCUS31235</name>
    <name evidence="4" type="ORF">SRO942_LOCUS45007</name>
    <name evidence="3" type="ORF">TMI583_LOCUS32057</name>
</gene>
<protein>
    <submittedName>
        <fullName evidence="2">Uncharacterized protein</fullName>
    </submittedName>
</protein>
<dbReference type="EMBL" id="CAJOBC010106643">
    <property type="protein sequence ID" value="CAF4504660.1"/>
    <property type="molecule type" value="Genomic_DNA"/>
</dbReference>
<dbReference type="Proteomes" id="UP000677228">
    <property type="component" value="Unassembled WGS sequence"/>
</dbReference>
<accession>A0A816C480</accession>
<organism evidence="2 5">
    <name type="scientific">Didymodactylos carnosus</name>
    <dbReference type="NCBI Taxonomy" id="1234261"/>
    <lineage>
        <taxon>Eukaryota</taxon>
        <taxon>Metazoa</taxon>
        <taxon>Spiralia</taxon>
        <taxon>Gnathifera</taxon>
        <taxon>Rotifera</taxon>
        <taxon>Eurotatoria</taxon>
        <taxon>Bdelloidea</taxon>
        <taxon>Philodinida</taxon>
        <taxon>Philodinidae</taxon>
        <taxon>Didymodactylos</taxon>
    </lineage>
</organism>
<proteinExistence type="predicted"/>